<accession>A0A2S7IW50</accession>
<dbReference type="AlphaFoldDB" id="A0A2S7IW50"/>
<organism evidence="1 2">
    <name type="scientific">Brucella oryzae</name>
    <dbReference type="NCBI Taxonomy" id="335286"/>
    <lineage>
        <taxon>Bacteria</taxon>
        <taxon>Pseudomonadati</taxon>
        <taxon>Pseudomonadota</taxon>
        <taxon>Alphaproteobacteria</taxon>
        <taxon>Hyphomicrobiales</taxon>
        <taxon>Brucellaceae</taxon>
        <taxon>Brucella/Ochrobactrum group</taxon>
        <taxon>Brucella</taxon>
    </lineage>
</organism>
<name>A0A2S7IW50_9HYPH</name>
<sequence length="114" mass="12423">MSTDTKFTPGSWRVEGGTTVVWGACNPDDLSDYGMGYPVTDCRITPISNSSWCQGPEYEEGYANAHLIAAAPDLFEALDMARRYMKMCLGSSFWDGPNPHPIIDAALAKARGEV</sequence>
<proteinExistence type="predicted"/>
<protein>
    <submittedName>
        <fullName evidence="1">Uncharacterized protein</fullName>
    </submittedName>
</protein>
<dbReference type="EMBL" id="PTRC01000033">
    <property type="protein sequence ID" value="PQA72186.1"/>
    <property type="molecule type" value="Genomic_DNA"/>
</dbReference>
<dbReference type="RefSeq" id="WP_104756892.1">
    <property type="nucleotide sequence ID" value="NZ_PTRC01000033.1"/>
</dbReference>
<evidence type="ECO:0000313" key="2">
    <source>
        <dbReference type="Proteomes" id="UP000238493"/>
    </source>
</evidence>
<evidence type="ECO:0000313" key="1">
    <source>
        <dbReference type="EMBL" id="PQA72186.1"/>
    </source>
</evidence>
<keyword evidence="2" id="KW-1185">Reference proteome</keyword>
<gene>
    <name evidence="1" type="ORF">C3731_17455</name>
</gene>
<dbReference type="Proteomes" id="UP000238493">
    <property type="component" value="Unassembled WGS sequence"/>
</dbReference>
<comment type="caution">
    <text evidence="1">The sequence shown here is derived from an EMBL/GenBank/DDBJ whole genome shotgun (WGS) entry which is preliminary data.</text>
</comment>
<dbReference type="OrthoDB" id="7226352at2"/>
<reference evidence="1 2" key="1">
    <citation type="submission" date="2018-02" db="EMBL/GenBank/DDBJ databases">
        <title>Draft genome sequence of Ochrobactrum oryzae found in Brazil.</title>
        <authorList>
            <person name="Cerdeira L."/>
            <person name="Andrade F."/>
            <person name="Zacariotto T."/>
            <person name="Barbosa B."/>
            <person name="Santos S."/>
            <person name="Cassetari V."/>
            <person name="Lincopan N."/>
        </authorList>
    </citation>
    <scope>NUCLEOTIDE SEQUENCE [LARGE SCALE GENOMIC DNA]</scope>
    <source>
        <strain evidence="1 2">OA447</strain>
    </source>
</reference>